<dbReference type="RefSeq" id="WP_337706007.1">
    <property type="nucleotide sequence ID" value="NZ_JBBEGM010000013.1"/>
</dbReference>
<evidence type="ECO:0000313" key="6">
    <source>
        <dbReference type="Proteomes" id="UP001369736"/>
    </source>
</evidence>
<dbReference type="InterPro" id="IPR013747">
    <property type="entry name" value="ACP_syn_III_C"/>
</dbReference>
<keyword evidence="6" id="KW-1185">Reference proteome</keyword>
<feature type="domain" description="Beta-ketoacyl-[acyl-carrier-protein] synthase III C-terminal" evidence="3">
    <location>
        <begin position="259"/>
        <end position="342"/>
    </location>
</feature>
<evidence type="ECO:0000313" key="5">
    <source>
        <dbReference type="EMBL" id="MEJ2864637.1"/>
    </source>
</evidence>
<evidence type="ECO:0000256" key="1">
    <source>
        <dbReference type="ARBA" id="ARBA00022679"/>
    </source>
</evidence>
<evidence type="ECO:0000259" key="3">
    <source>
        <dbReference type="Pfam" id="PF08541"/>
    </source>
</evidence>
<reference evidence="5 6" key="1">
    <citation type="submission" date="2024-03" db="EMBL/GenBank/DDBJ databases">
        <title>Actinomycetospora sp. OC33-EN07, a novel actinomycete isolated from wild orchid (Aerides multiflora).</title>
        <authorList>
            <person name="Suriyachadkun C."/>
        </authorList>
    </citation>
    <scope>NUCLEOTIDE SEQUENCE [LARGE SCALE GENOMIC DNA]</scope>
    <source>
        <strain evidence="5 6">OC33-EN07</strain>
    </source>
</reference>
<sequence>MRAAQRYDQVVITGLAHLDAPHVVTSQGLEDRIGDTLTRLRITPGLLEKLSGITERRVWDEGTVPSEVAARAGELALARSGIDRDAIGALINTSVSRDHLEPSTASIVHGRMELSPEAVNFDLGNACLGFLNGMNLVATMIERGEIDHGLVVAGETSRYAMESTVARLAGEDATRTMFHEQFATLTVGSGAVAMVLSRADGPGGHRFLGGLGRASTTGNADLCVGQADEMRTDTRGLLMAGMELAGRTWKEAVDSFSWDAAGYDVYCLHQVSKVHTRAVAEQLALDEDRFPSQYPRFGNIGPAGVPTVLSKAVEDGTVTEGSRVMLMGVGSGINAAAAEVRW</sequence>
<dbReference type="EMBL" id="JBBEGM010000013">
    <property type="protein sequence ID" value="MEJ2864637.1"/>
    <property type="molecule type" value="Genomic_DNA"/>
</dbReference>
<dbReference type="InterPro" id="IPR013751">
    <property type="entry name" value="ACP_syn_III_N"/>
</dbReference>
<dbReference type="Pfam" id="PF08545">
    <property type="entry name" value="ACP_syn_III"/>
    <property type="match status" value="1"/>
</dbReference>
<protein>
    <submittedName>
        <fullName evidence="5">3-oxoacyl-ACP synthase III</fullName>
    </submittedName>
</protein>
<comment type="caution">
    <text evidence="5">The sequence shown here is derived from an EMBL/GenBank/DDBJ whole genome shotgun (WGS) entry which is preliminary data.</text>
</comment>
<dbReference type="Gene3D" id="3.40.47.10">
    <property type="match status" value="2"/>
</dbReference>
<feature type="domain" description="Beta-ketoacyl-[acyl-carrier-protein] synthase III N-terminal" evidence="4">
    <location>
        <begin position="121"/>
        <end position="203"/>
    </location>
</feature>
<proteinExistence type="predicted"/>
<dbReference type="PANTHER" id="PTHR34069:SF3">
    <property type="entry name" value="ACYL-COA:ACYL-COA ALKYLTRANSFERASE"/>
    <property type="match status" value="1"/>
</dbReference>
<dbReference type="PANTHER" id="PTHR34069">
    <property type="entry name" value="3-OXOACYL-[ACYL-CARRIER-PROTEIN] SYNTHASE 3"/>
    <property type="match status" value="1"/>
</dbReference>
<dbReference type="Pfam" id="PF08541">
    <property type="entry name" value="ACP_syn_III_C"/>
    <property type="match status" value="1"/>
</dbReference>
<dbReference type="Proteomes" id="UP001369736">
    <property type="component" value="Unassembled WGS sequence"/>
</dbReference>
<dbReference type="CDD" id="cd00830">
    <property type="entry name" value="KAS_III"/>
    <property type="match status" value="1"/>
</dbReference>
<gene>
    <name evidence="5" type="ORF">WCD58_26010</name>
</gene>
<dbReference type="InterPro" id="IPR016039">
    <property type="entry name" value="Thiolase-like"/>
</dbReference>
<dbReference type="NCBIfam" id="NF006720">
    <property type="entry name" value="PRK09258.1"/>
    <property type="match status" value="1"/>
</dbReference>
<name>A0ABU8MDB9_9PSEU</name>
<evidence type="ECO:0000256" key="2">
    <source>
        <dbReference type="ARBA" id="ARBA00023315"/>
    </source>
</evidence>
<keyword evidence="2" id="KW-0012">Acyltransferase</keyword>
<evidence type="ECO:0000259" key="4">
    <source>
        <dbReference type="Pfam" id="PF08545"/>
    </source>
</evidence>
<accession>A0ABU8MDB9</accession>
<dbReference type="SUPFAM" id="SSF53901">
    <property type="entry name" value="Thiolase-like"/>
    <property type="match status" value="1"/>
</dbReference>
<keyword evidence="1" id="KW-0808">Transferase</keyword>
<organism evidence="5 6">
    <name type="scientific">Actinomycetospora flava</name>
    <dbReference type="NCBI Taxonomy" id="3129232"/>
    <lineage>
        <taxon>Bacteria</taxon>
        <taxon>Bacillati</taxon>
        <taxon>Actinomycetota</taxon>
        <taxon>Actinomycetes</taxon>
        <taxon>Pseudonocardiales</taxon>
        <taxon>Pseudonocardiaceae</taxon>
        <taxon>Actinomycetospora</taxon>
    </lineage>
</organism>